<keyword evidence="3" id="KW-1185">Reference proteome</keyword>
<protein>
    <submittedName>
        <fullName evidence="2">COP23 domain-containing protein</fullName>
    </submittedName>
</protein>
<dbReference type="EMBL" id="JAMPKM010000017">
    <property type="protein sequence ID" value="MEP0819848.1"/>
    <property type="molecule type" value="Genomic_DNA"/>
</dbReference>
<feature type="compositionally biased region" description="Low complexity" evidence="1">
    <location>
        <begin position="70"/>
        <end position="86"/>
    </location>
</feature>
<sequence length="288" mass="30805">MVLLQSQGNSQGRFKLTFLTFKATSLATGAVVFLGGGLFAGMTGSAIAATPTSSGSASKDIQVQTEAENSESTPTTNPSSGSTQTSVANRPRFTCEMLNGQYTVVYHPESRPSESYPWATPSQLGGGWTPQARCQEISRRLELYRPDGLQEMRTAVENNYNTVCVTTEKNSSCRIVLTVPPNQDPLTTRDRVFQNLTIADSGQQTQAANTFVGSSRVGNSRVDGSSRGGDKLDELVNLGASLLGGRQERSSNINLRPFLDPADGGTGSKLGQGMSTRNNPRLNPANFR</sequence>
<proteinExistence type="predicted"/>
<dbReference type="Pfam" id="PF14218">
    <property type="entry name" value="COP23"/>
    <property type="match status" value="1"/>
</dbReference>
<evidence type="ECO:0000256" key="1">
    <source>
        <dbReference type="SAM" id="MobiDB-lite"/>
    </source>
</evidence>
<dbReference type="InterPro" id="IPR025478">
    <property type="entry name" value="COP23"/>
</dbReference>
<feature type="region of interest" description="Disordered" evidence="1">
    <location>
        <begin position="253"/>
        <end position="288"/>
    </location>
</feature>
<feature type="region of interest" description="Disordered" evidence="1">
    <location>
        <begin position="49"/>
        <end position="90"/>
    </location>
</feature>
<dbReference type="Proteomes" id="UP001464891">
    <property type="component" value="Unassembled WGS sequence"/>
</dbReference>
<evidence type="ECO:0000313" key="3">
    <source>
        <dbReference type="Proteomes" id="UP001464891"/>
    </source>
</evidence>
<reference evidence="2 3" key="1">
    <citation type="submission" date="2022-04" db="EMBL/GenBank/DDBJ databases">
        <title>Positive selection, recombination, and allopatry shape intraspecific diversity of widespread and dominant cyanobacteria.</title>
        <authorList>
            <person name="Wei J."/>
            <person name="Shu W."/>
            <person name="Hu C."/>
        </authorList>
    </citation>
    <scope>NUCLEOTIDE SEQUENCE [LARGE SCALE GENOMIC DNA]</scope>
    <source>
        <strain evidence="2 3">GB2-A4</strain>
    </source>
</reference>
<organism evidence="2 3">
    <name type="scientific">Trichocoleus desertorum GB2-A4</name>
    <dbReference type="NCBI Taxonomy" id="2933944"/>
    <lineage>
        <taxon>Bacteria</taxon>
        <taxon>Bacillati</taxon>
        <taxon>Cyanobacteriota</taxon>
        <taxon>Cyanophyceae</taxon>
        <taxon>Leptolyngbyales</taxon>
        <taxon>Trichocoleusaceae</taxon>
        <taxon>Trichocoleus</taxon>
    </lineage>
</organism>
<feature type="compositionally biased region" description="Polar residues" evidence="1">
    <location>
        <begin position="50"/>
        <end position="67"/>
    </location>
</feature>
<dbReference type="RefSeq" id="WP_242016816.1">
    <property type="nucleotide sequence ID" value="NZ_JAMPKM010000017.1"/>
</dbReference>
<accession>A0ABV0JEW4</accession>
<gene>
    <name evidence="2" type="ORF">NC998_22355</name>
</gene>
<name>A0ABV0JEW4_9CYAN</name>
<comment type="caution">
    <text evidence="2">The sequence shown here is derived from an EMBL/GenBank/DDBJ whole genome shotgun (WGS) entry which is preliminary data.</text>
</comment>
<evidence type="ECO:0000313" key="2">
    <source>
        <dbReference type="EMBL" id="MEP0819848.1"/>
    </source>
</evidence>